<proteinExistence type="predicted"/>
<keyword evidence="2" id="KW-1185">Reference proteome</keyword>
<name>A0ABV7QFI7_9PSEU</name>
<protein>
    <recommendedName>
        <fullName evidence="3">DUF4304 domain-containing protein</fullName>
    </recommendedName>
</protein>
<dbReference type="Proteomes" id="UP001595764">
    <property type="component" value="Unassembled WGS sequence"/>
</dbReference>
<accession>A0ABV7QFI7</accession>
<evidence type="ECO:0000313" key="1">
    <source>
        <dbReference type="EMBL" id="MFC3511040.1"/>
    </source>
</evidence>
<dbReference type="RefSeq" id="WP_377869931.1">
    <property type="nucleotide sequence ID" value="NZ_JBHMAY010000017.1"/>
</dbReference>
<comment type="caution">
    <text evidence="1">The sequence shown here is derived from an EMBL/GenBank/DDBJ whole genome shotgun (WGS) entry which is preliminary data.</text>
</comment>
<evidence type="ECO:0008006" key="3">
    <source>
        <dbReference type="Google" id="ProtNLM"/>
    </source>
</evidence>
<dbReference type="EMBL" id="JBHRWI010000016">
    <property type="protein sequence ID" value="MFC3511040.1"/>
    <property type="molecule type" value="Genomic_DNA"/>
</dbReference>
<evidence type="ECO:0000313" key="2">
    <source>
        <dbReference type="Proteomes" id="UP001595764"/>
    </source>
</evidence>
<reference evidence="2" key="1">
    <citation type="journal article" date="2019" name="Int. J. Syst. Evol. Microbiol.">
        <title>The Global Catalogue of Microorganisms (GCM) 10K type strain sequencing project: providing services to taxonomists for standard genome sequencing and annotation.</title>
        <authorList>
            <consortium name="The Broad Institute Genomics Platform"/>
            <consortium name="The Broad Institute Genome Sequencing Center for Infectious Disease"/>
            <person name="Wu L."/>
            <person name="Ma J."/>
        </authorList>
    </citation>
    <scope>NUCLEOTIDE SEQUENCE [LARGE SCALE GENOMIC DNA]</scope>
    <source>
        <strain evidence="2">CGMCC 4.7682</strain>
    </source>
</reference>
<organism evidence="1 2">
    <name type="scientific">Amycolatopsis halotolerans</name>
    <dbReference type="NCBI Taxonomy" id="330083"/>
    <lineage>
        <taxon>Bacteria</taxon>
        <taxon>Bacillati</taxon>
        <taxon>Actinomycetota</taxon>
        <taxon>Actinomycetes</taxon>
        <taxon>Pseudonocardiales</taxon>
        <taxon>Pseudonocardiaceae</taxon>
        <taxon>Amycolatopsis</taxon>
    </lineage>
</organism>
<gene>
    <name evidence="1" type="ORF">ACFORO_12760</name>
</gene>
<sequence>MAELLDEFAKRYVDPLMKEAGFKRLRTRRWWLPSPDGNAAFVQFRAYPMDPRIAFHVEASGIPRVLREYYEGGSAEKPPKFDGGFVRTRRAAPPDRGPASHLGGYVWDFLPDTMDEYGPQAQDYLRAVAIPQWKSFLDPAGLLMAAHGGPSRDFAVVGGYGLEFSQVILRVDDGNPEVLEAMIEGLLLKRADPKLLEWLRQRVRDRAEGRR</sequence>